<comment type="caution">
    <text evidence="3">The sequence shown here is derived from an EMBL/GenBank/DDBJ whole genome shotgun (WGS) entry which is preliminary data.</text>
</comment>
<protein>
    <submittedName>
        <fullName evidence="3">MYOM3 protein</fullName>
    </submittedName>
</protein>
<sequence length="142" mass="16001">MSLYLYIFFSIPILFSVLVVLVLPSPVLISLPLLTVFVSEMEADFDQALKPSFPREGESLALSCRFSSDLLSYQRALLWFKDGIPLQESQCRQLHTGSRSATLTINQVYKEDEGLYSILLPTLTGVKQQSAYVFVRGMKQIS</sequence>
<dbReference type="SUPFAM" id="SSF48726">
    <property type="entry name" value="Immunoglobulin"/>
    <property type="match status" value="1"/>
</dbReference>
<feature type="non-terminal residue" evidence="3">
    <location>
        <position position="1"/>
    </location>
</feature>
<dbReference type="InterPro" id="IPR007110">
    <property type="entry name" value="Ig-like_dom"/>
</dbReference>
<reference evidence="3" key="1">
    <citation type="journal article" date="2021" name="Cell">
        <title>Tracing the genetic footprints of vertebrate landing in non-teleost ray-finned fishes.</title>
        <authorList>
            <person name="Bi X."/>
            <person name="Wang K."/>
            <person name="Yang L."/>
            <person name="Pan H."/>
            <person name="Jiang H."/>
            <person name="Wei Q."/>
            <person name="Fang M."/>
            <person name="Yu H."/>
            <person name="Zhu C."/>
            <person name="Cai Y."/>
            <person name="He Y."/>
            <person name="Gan X."/>
            <person name="Zeng H."/>
            <person name="Yu D."/>
            <person name="Zhu Y."/>
            <person name="Jiang H."/>
            <person name="Qiu Q."/>
            <person name="Yang H."/>
            <person name="Zhang Y.E."/>
            <person name="Wang W."/>
            <person name="Zhu M."/>
            <person name="He S."/>
            <person name="Zhang G."/>
        </authorList>
    </citation>
    <scope>NUCLEOTIDE SEQUENCE</scope>
    <source>
        <strain evidence="3">Pddl_001</strain>
    </source>
</reference>
<gene>
    <name evidence="3" type="primary">Myom3_0</name>
    <name evidence="3" type="ORF">GTO93_0009367</name>
</gene>
<evidence type="ECO:0000313" key="3">
    <source>
        <dbReference type="EMBL" id="MBN3270690.1"/>
    </source>
</evidence>
<dbReference type="PROSITE" id="PS50835">
    <property type="entry name" value="IG_LIKE"/>
    <property type="match status" value="1"/>
</dbReference>
<keyword evidence="1" id="KW-1133">Transmembrane helix</keyword>
<evidence type="ECO:0000259" key="2">
    <source>
        <dbReference type="PROSITE" id="PS50835"/>
    </source>
</evidence>
<dbReference type="EMBL" id="JAAWVQ010003882">
    <property type="protein sequence ID" value="MBN3270690.1"/>
    <property type="molecule type" value="Genomic_DNA"/>
</dbReference>
<dbReference type="Proteomes" id="UP001166093">
    <property type="component" value="Unassembled WGS sequence"/>
</dbReference>
<keyword evidence="4" id="KW-1185">Reference proteome</keyword>
<dbReference type="Gene3D" id="2.60.40.10">
    <property type="entry name" value="Immunoglobulins"/>
    <property type="match status" value="1"/>
</dbReference>
<keyword evidence="1" id="KW-0472">Membrane</keyword>
<dbReference type="InterPro" id="IPR003599">
    <property type="entry name" value="Ig_sub"/>
</dbReference>
<name>A0ABS2X9A3_POLSP</name>
<dbReference type="InterPro" id="IPR013783">
    <property type="entry name" value="Ig-like_fold"/>
</dbReference>
<organism evidence="3 4">
    <name type="scientific">Polyodon spathula</name>
    <name type="common">North American paddlefish</name>
    <name type="synonym">Squalus spathula</name>
    <dbReference type="NCBI Taxonomy" id="7913"/>
    <lineage>
        <taxon>Eukaryota</taxon>
        <taxon>Metazoa</taxon>
        <taxon>Chordata</taxon>
        <taxon>Craniata</taxon>
        <taxon>Vertebrata</taxon>
        <taxon>Euteleostomi</taxon>
        <taxon>Actinopterygii</taxon>
        <taxon>Chondrostei</taxon>
        <taxon>Acipenseriformes</taxon>
        <taxon>Polyodontidae</taxon>
        <taxon>Polyodon</taxon>
    </lineage>
</organism>
<feature type="non-terminal residue" evidence="3">
    <location>
        <position position="142"/>
    </location>
</feature>
<dbReference type="InterPro" id="IPR013098">
    <property type="entry name" value="Ig_I-set"/>
</dbReference>
<evidence type="ECO:0000313" key="4">
    <source>
        <dbReference type="Proteomes" id="UP001166093"/>
    </source>
</evidence>
<feature type="transmembrane region" description="Helical" evidence="1">
    <location>
        <begin position="6"/>
        <end position="31"/>
    </location>
</feature>
<proteinExistence type="predicted"/>
<keyword evidence="1" id="KW-0812">Transmembrane</keyword>
<dbReference type="Pfam" id="PF07679">
    <property type="entry name" value="I-set"/>
    <property type="match status" value="1"/>
</dbReference>
<feature type="domain" description="Ig-like" evidence="2">
    <location>
        <begin position="32"/>
        <end position="117"/>
    </location>
</feature>
<evidence type="ECO:0000256" key="1">
    <source>
        <dbReference type="SAM" id="Phobius"/>
    </source>
</evidence>
<dbReference type="SMART" id="SM00409">
    <property type="entry name" value="IG"/>
    <property type="match status" value="1"/>
</dbReference>
<dbReference type="InterPro" id="IPR036179">
    <property type="entry name" value="Ig-like_dom_sf"/>
</dbReference>
<accession>A0ABS2X9A3</accession>